<comment type="caution">
    <text evidence="5">The sequence shown here is derived from an EMBL/GenBank/DDBJ whole genome shotgun (WGS) entry which is preliminary data.</text>
</comment>
<dbReference type="SUPFAM" id="SSF54928">
    <property type="entry name" value="RNA-binding domain, RBD"/>
    <property type="match status" value="2"/>
</dbReference>
<dbReference type="InterPro" id="IPR035979">
    <property type="entry name" value="RBD_domain_sf"/>
</dbReference>
<dbReference type="GO" id="GO:0003723">
    <property type="term" value="F:RNA binding"/>
    <property type="evidence" value="ECO:0007669"/>
    <property type="project" value="UniProtKB-UniRule"/>
</dbReference>
<evidence type="ECO:0000313" key="5">
    <source>
        <dbReference type="EMBL" id="MFH4974543.1"/>
    </source>
</evidence>
<feature type="domain" description="RRM" evidence="4">
    <location>
        <begin position="1"/>
        <end position="82"/>
    </location>
</feature>
<dbReference type="Pfam" id="PF00076">
    <property type="entry name" value="RRM_1"/>
    <property type="match status" value="1"/>
</dbReference>
<organism evidence="5 6">
    <name type="scientific">Gnathostoma spinigerum</name>
    <dbReference type="NCBI Taxonomy" id="75299"/>
    <lineage>
        <taxon>Eukaryota</taxon>
        <taxon>Metazoa</taxon>
        <taxon>Ecdysozoa</taxon>
        <taxon>Nematoda</taxon>
        <taxon>Chromadorea</taxon>
        <taxon>Rhabditida</taxon>
        <taxon>Spirurina</taxon>
        <taxon>Gnathostomatomorpha</taxon>
        <taxon>Gnathostomatoidea</taxon>
        <taxon>Gnathostomatidae</taxon>
        <taxon>Gnathostoma</taxon>
    </lineage>
</organism>
<keyword evidence="1" id="KW-0677">Repeat</keyword>
<sequence>MIVRMRGLPYDCTEAQIREFFAEGENGCKVMDGGVLFVNKSDGRPTGDAFVMFADEAAGQKALTKHKHTIGSRYIELFRSTQAEVQQVVNRNLESVQMMVQGSRKDCIRLRGLPYEAHVENIVEFLGDTARHIVFQGVHMVYNAQGHPSGEAFIQMDSEVSAATAAAVTHNKYMQIGKKQRYIEVFQCSPEDMNLVITAPPVPPQVLLPPRPIFPQPVPQVVPTMLPPFAQVYWPYPSPPLSPNIYGMQSQPGLVLVTGLCPNVTPQDVIAHFHANPEIAAESVQILRWVSTQCGAEALVRFRSRIDVDRALQDPTVPGAFSAAPVNVSLIHT</sequence>
<dbReference type="PROSITE" id="PS50102">
    <property type="entry name" value="RRM"/>
    <property type="match status" value="1"/>
</dbReference>
<dbReference type="PANTHER" id="PTHR13976">
    <property type="entry name" value="HETEROGENEOUS NUCLEAR RIBONUCLEOPROTEIN-RELATED"/>
    <property type="match status" value="1"/>
</dbReference>
<proteinExistence type="predicted"/>
<keyword evidence="2 3" id="KW-0694">RNA-binding</keyword>
<accession>A0ABD6E3Q5</accession>
<dbReference type="SMART" id="SM00360">
    <property type="entry name" value="RRM"/>
    <property type="match status" value="2"/>
</dbReference>
<dbReference type="Proteomes" id="UP001608902">
    <property type="component" value="Unassembled WGS sequence"/>
</dbReference>
<reference evidence="5 6" key="1">
    <citation type="submission" date="2024-08" db="EMBL/GenBank/DDBJ databases">
        <title>Gnathostoma spinigerum genome.</title>
        <authorList>
            <person name="Gonzalez-Bertolin B."/>
            <person name="Monzon S."/>
            <person name="Zaballos A."/>
            <person name="Jimenez P."/>
            <person name="Dekumyoy P."/>
            <person name="Varona S."/>
            <person name="Cuesta I."/>
            <person name="Sumanam S."/>
            <person name="Adisakwattana P."/>
            <person name="Gasser R.B."/>
            <person name="Hernandez-Gonzalez A."/>
            <person name="Young N.D."/>
            <person name="Perteguer M.J."/>
        </authorList>
    </citation>
    <scope>NUCLEOTIDE SEQUENCE [LARGE SCALE GENOMIC DNA]</scope>
    <source>
        <strain evidence="5">AL3</strain>
        <tissue evidence="5">Liver</tissue>
    </source>
</reference>
<evidence type="ECO:0000256" key="1">
    <source>
        <dbReference type="ARBA" id="ARBA00022737"/>
    </source>
</evidence>
<name>A0ABD6E3Q5_9BILA</name>
<protein>
    <recommendedName>
        <fullName evidence="4">RRM domain-containing protein</fullName>
    </recommendedName>
</protein>
<dbReference type="EMBL" id="JBGFUD010000448">
    <property type="protein sequence ID" value="MFH4974543.1"/>
    <property type="molecule type" value="Genomic_DNA"/>
</dbReference>
<gene>
    <name evidence="5" type="ORF">AB6A40_001252</name>
</gene>
<evidence type="ECO:0000259" key="4">
    <source>
        <dbReference type="PROSITE" id="PS50102"/>
    </source>
</evidence>
<evidence type="ECO:0000256" key="3">
    <source>
        <dbReference type="PROSITE-ProRule" id="PRU00176"/>
    </source>
</evidence>
<dbReference type="InterPro" id="IPR012677">
    <property type="entry name" value="Nucleotide-bd_a/b_plait_sf"/>
</dbReference>
<evidence type="ECO:0000256" key="2">
    <source>
        <dbReference type="ARBA" id="ARBA00022884"/>
    </source>
</evidence>
<dbReference type="Gene3D" id="3.30.70.330">
    <property type="match status" value="2"/>
</dbReference>
<dbReference type="InterPro" id="IPR050666">
    <property type="entry name" value="ESRP"/>
</dbReference>
<dbReference type="AlphaFoldDB" id="A0ABD6E3Q5"/>
<evidence type="ECO:0000313" key="6">
    <source>
        <dbReference type="Proteomes" id="UP001608902"/>
    </source>
</evidence>
<keyword evidence="6" id="KW-1185">Reference proteome</keyword>
<dbReference type="InterPro" id="IPR000504">
    <property type="entry name" value="RRM_dom"/>
</dbReference>